<accession>A0A8H6IGL1</accession>
<gene>
    <name evidence="1" type="ORF">DFP72DRAFT_800495</name>
</gene>
<dbReference type="InterPro" id="IPR042453">
    <property type="entry name" value="WDR53"/>
</dbReference>
<dbReference type="Pfam" id="PF00400">
    <property type="entry name" value="WD40"/>
    <property type="match status" value="1"/>
</dbReference>
<dbReference type="SMART" id="SM00320">
    <property type="entry name" value="WD40"/>
    <property type="match status" value="3"/>
</dbReference>
<dbReference type="AlphaFoldDB" id="A0A8H6IGL1"/>
<dbReference type="Proteomes" id="UP000521943">
    <property type="component" value="Unassembled WGS sequence"/>
</dbReference>
<dbReference type="SUPFAM" id="SSF50978">
    <property type="entry name" value="WD40 repeat-like"/>
    <property type="match status" value="1"/>
</dbReference>
<organism evidence="1 2">
    <name type="scientific">Ephemerocybe angulata</name>
    <dbReference type="NCBI Taxonomy" id="980116"/>
    <lineage>
        <taxon>Eukaryota</taxon>
        <taxon>Fungi</taxon>
        <taxon>Dikarya</taxon>
        <taxon>Basidiomycota</taxon>
        <taxon>Agaricomycotina</taxon>
        <taxon>Agaricomycetes</taxon>
        <taxon>Agaricomycetidae</taxon>
        <taxon>Agaricales</taxon>
        <taxon>Agaricineae</taxon>
        <taxon>Psathyrellaceae</taxon>
        <taxon>Ephemerocybe</taxon>
    </lineage>
</organism>
<comment type="caution">
    <text evidence="1">The sequence shown here is derived from an EMBL/GenBank/DDBJ whole genome shotgun (WGS) entry which is preliminary data.</text>
</comment>
<dbReference type="InterPro" id="IPR036322">
    <property type="entry name" value="WD40_repeat_dom_sf"/>
</dbReference>
<protein>
    <submittedName>
        <fullName evidence="1">WD40-repeat-containing domain protein</fullName>
    </submittedName>
</protein>
<reference evidence="1 2" key="1">
    <citation type="submission" date="2020-07" db="EMBL/GenBank/DDBJ databases">
        <title>Comparative genomics of pyrophilous fungi reveals a link between fire events and developmental genes.</title>
        <authorList>
            <consortium name="DOE Joint Genome Institute"/>
            <person name="Steindorff A.S."/>
            <person name="Carver A."/>
            <person name="Calhoun S."/>
            <person name="Stillman K."/>
            <person name="Liu H."/>
            <person name="Lipzen A."/>
            <person name="Pangilinan J."/>
            <person name="Labutti K."/>
            <person name="Bruns T.D."/>
            <person name="Grigoriev I.V."/>
        </authorList>
    </citation>
    <scope>NUCLEOTIDE SEQUENCE [LARGE SCALE GENOMIC DNA]</scope>
    <source>
        <strain evidence="1 2">CBS 144469</strain>
    </source>
</reference>
<dbReference type="InterPro" id="IPR001680">
    <property type="entry name" value="WD40_rpt"/>
</dbReference>
<evidence type="ECO:0000313" key="2">
    <source>
        <dbReference type="Proteomes" id="UP000521943"/>
    </source>
</evidence>
<sequence>MYTIQETFKTPAPISALSFGHASHLFAGSDDGSLRVYDLSTNKVVKAIRNLDGEVSSIICFKRPGSELRDAWVAHGRMISKFKLDTPKMIQTLDDALKSLTVGEVEDDLVNQLSLNGNKSHLAFGLDSGIIGTVELNTGAVTKLKQKHDNICSSVTFIGDRAKDIVSAGYDTTIKHIDFTKDELIAAVKMDTTLPESGVSLAPPFVISLSLSPSGVLAAGTADGRLGVFFGGEKRTSQKKSKVWGGLNTAEMMLMKVAEGPIVAMSFSAARILTITTMLGVITQYELVYDPQADEGRALLKQLWQGNVTAALDKVNTMLVDEKRIVIGGMSKDLKGVFEIWKKQGRQPTPYHGGSCPYTRRVSVGPGRKMRRWGWRLSIRYIVKMYSSSV</sequence>
<dbReference type="OrthoDB" id="2161379at2759"/>
<name>A0A8H6IGL1_9AGAR</name>
<proteinExistence type="predicted"/>
<dbReference type="PANTHER" id="PTHR44666">
    <property type="entry name" value="WD REPEAT-CONTAINING PROTEIN 53"/>
    <property type="match status" value="1"/>
</dbReference>
<dbReference type="PANTHER" id="PTHR44666:SF1">
    <property type="entry name" value="WD REPEAT-CONTAINING PROTEIN 53"/>
    <property type="match status" value="1"/>
</dbReference>
<keyword evidence="2" id="KW-1185">Reference proteome</keyword>
<dbReference type="EMBL" id="JACGCI010000005">
    <property type="protein sequence ID" value="KAF6763782.1"/>
    <property type="molecule type" value="Genomic_DNA"/>
</dbReference>
<evidence type="ECO:0000313" key="1">
    <source>
        <dbReference type="EMBL" id="KAF6763782.1"/>
    </source>
</evidence>
<dbReference type="Gene3D" id="2.130.10.10">
    <property type="entry name" value="YVTN repeat-like/Quinoprotein amine dehydrogenase"/>
    <property type="match status" value="2"/>
</dbReference>
<dbReference type="InterPro" id="IPR015943">
    <property type="entry name" value="WD40/YVTN_repeat-like_dom_sf"/>
</dbReference>